<dbReference type="InterPro" id="IPR001789">
    <property type="entry name" value="Sig_transdc_resp-reg_receiver"/>
</dbReference>
<feature type="modified residue" description="4-aspartylphosphate" evidence="5">
    <location>
        <position position="53"/>
    </location>
</feature>
<dbReference type="PANTHER" id="PTHR44688">
    <property type="entry name" value="DNA-BINDING TRANSCRIPTIONAL ACTIVATOR DEVR_DOSR"/>
    <property type="match status" value="1"/>
</dbReference>
<dbReference type="InterPro" id="IPR000792">
    <property type="entry name" value="Tscrpt_reg_LuxR_C"/>
</dbReference>
<evidence type="ECO:0000256" key="6">
    <source>
        <dbReference type="SAM" id="Coils"/>
    </source>
</evidence>
<feature type="coiled-coil region" evidence="6">
    <location>
        <begin position="111"/>
        <end position="144"/>
    </location>
</feature>
<evidence type="ECO:0000256" key="1">
    <source>
        <dbReference type="ARBA" id="ARBA00023015"/>
    </source>
</evidence>
<dbReference type="RefSeq" id="WP_050151835.1">
    <property type="nucleotide sequence ID" value="NZ_CP104006.1"/>
</dbReference>
<evidence type="ECO:0000259" key="7">
    <source>
        <dbReference type="PROSITE" id="PS50043"/>
    </source>
</evidence>
<dbReference type="PROSITE" id="PS50043">
    <property type="entry name" value="HTH_LUXR_2"/>
    <property type="match status" value="1"/>
</dbReference>
<dbReference type="Gene3D" id="1.10.10.10">
    <property type="entry name" value="Winged helix-like DNA-binding domain superfamily/Winged helix DNA-binding domain"/>
    <property type="match status" value="1"/>
</dbReference>
<evidence type="ECO:0000259" key="8">
    <source>
        <dbReference type="PROSITE" id="PS50110"/>
    </source>
</evidence>
<dbReference type="PROSITE" id="PS00622">
    <property type="entry name" value="HTH_LUXR_1"/>
    <property type="match status" value="1"/>
</dbReference>
<dbReference type="EMBL" id="CP104006">
    <property type="protein sequence ID" value="UWM45274.1"/>
    <property type="molecule type" value="Genomic_DNA"/>
</dbReference>
<dbReference type="Proteomes" id="UP001057860">
    <property type="component" value="Chromosome"/>
</dbReference>
<keyword evidence="2" id="KW-0238">DNA-binding</keyword>
<dbReference type="InterPro" id="IPR011006">
    <property type="entry name" value="CheY-like_superfamily"/>
</dbReference>
<protein>
    <submittedName>
        <fullName evidence="9">Response regulator</fullName>
    </submittedName>
</protein>
<keyword evidence="4" id="KW-0804">Transcription</keyword>
<dbReference type="Gene3D" id="3.40.50.2300">
    <property type="match status" value="1"/>
</dbReference>
<dbReference type="Pfam" id="PF00196">
    <property type="entry name" value="GerE"/>
    <property type="match status" value="1"/>
</dbReference>
<name>A0ABY5UQN2_9GAMM</name>
<reference evidence="9" key="1">
    <citation type="submission" date="2022-08" db="EMBL/GenBank/DDBJ databases">
        <authorList>
            <person name="Bogun A."/>
            <person name="Kislichkina A."/>
            <person name="Solomentsev V."/>
            <person name="Skryabin Y."/>
            <person name="Sizova A."/>
            <person name="Platonov M."/>
            <person name="Dentovskaya S."/>
        </authorList>
    </citation>
    <scope>NUCLEOTIDE SEQUENCE</scope>
    <source>
        <strain evidence="9">SCPM-O-B-7604</strain>
    </source>
</reference>
<dbReference type="GeneID" id="75142754"/>
<evidence type="ECO:0000256" key="5">
    <source>
        <dbReference type="PROSITE-ProRule" id="PRU00169"/>
    </source>
</evidence>
<keyword evidence="5" id="KW-0597">Phosphoprotein</keyword>
<dbReference type="PRINTS" id="PR00038">
    <property type="entry name" value="HTHLUXR"/>
</dbReference>
<proteinExistence type="predicted"/>
<keyword evidence="6" id="KW-0175">Coiled coil</keyword>
<gene>
    <name evidence="9" type="ORF">N0H69_22105</name>
</gene>
<evidence type="ECO:0000313" key="9">
    <source>
        <dbReference type="EMBL" id="UWM45274.1"/>
    </source>
</evidence>
<keyword evidence="1" id="KW-0805">Transcription regulation</keyword>
<dbReference type="CDD" id="cd06170">
    <property type="entry name" value="LuxR_C_like"/>
    <property type="match status" value="1"/>
</dbReference>
<evidence type="ECO:0000256" key="2">
    <source>
        <dbReference type="ARBA" id="ARBA00023125"/>
    </source>
</evidence>
<dbReference type="PANTHER" id="PTHR44688:SF16">
    <property type="entry name" value="DNA-BINDING TRANSCRIPTIONAL ACTIVATOR DEVR_DOSR"/>
    <property type="match status" value="1"/>
</dbReference>
<keyword evidence="3" id="KW-0010">Activator</keyword>
<feature type="domain" description="HTH luxR-type" evidence="7">
    <location>
        <begin position="134"/>
        <end position="199"/>
    </location>
</feature>
<dbReference type="PROSITE" id="PS50110">
    <property type="entry name" value="RESPONSE_REGULATORY"/>
    <property type="match status" value="1"/>
</dbReference>
<dbReference type="SMART" id="SM00421">
    <property type="entry name" value="HTH_LUXR"/>
    <property type="match status" value="1"/>
</dbReference>
<dbReference type="SUPFAM" id="SSF52172">
    <property type="entry name" value="CheY-like"/>
    <property type="match status" value="1"/>
</dbReference>
<feature type="domain" description="Response regulatory" evidence="8">
    <location>
        <begin position="4"/>
        <end position="118"/>
    </location>
</feature>
<accession>A0ABY5UQN2</accession>
<evidence type="ECO:0000256" key="3">
    <source>
        <dbReference type="ARBA" id="ARBA00023159"/>
    </source>
</evidence>
<evidence type="ECO:0000256" key="4">
    <source>
        <dbReference type="ARBA" id="ARBA00023163"/>
    </source>
</evidence>
<organism evidence="9 10">
    <name type="scientific">Yersinia alsatica</name>
    <dbReference type="NCBI Taxonomy" id="2890317"/>
    <lineage>
        <taxon>Bacteria</taxon>
        <taxon>Pseudomonadati</taxon>
        <taxon>Pseudomonadota</taxon>
        <taxon>Gammaproteobacteria</taxon>
        <taxon>Enterobacterales</taxon>
        <taxon>Yersiniaceae</taxon>
        <taxon>Yersinia</taxon>
    </lineage>
</organism>
<sequence>MTKHIYLVDDDEGVRAALATLLTTMGWEVKTFSGGQTFLDTLAVTQPSCVLLDIRMPGKSGMTILEAIQSRDSTLPVIIMTGHGNVELCRRAFKGGALEFLTKPIDADVLIETVSMALEQHEQALAAQQQQASYQQRLNQLSAREREVAALIIQGETSKQIAHLLSLSPRTVEAHRANLFAKLEVSSLALLIHHYAPLIVSHSSLKIGRSTE</sequence>
<keyword evidence="10" id="KW-1185">Reference proteome</keyword>
<dbReference type="SMART" id="SM00448">
    <property type="entry name" value="REC"/>
    <property type="match status" value="1"/>
</dbReference>
<dbReference type="InterPro" id="IPR036388">
    <property type="entry name" value="WH-like_DNA-bd_sf"/>
</dbReference>
<dbReference type="Pfam" id="PF00072">
    <property type="entry name" value="Response_reg"/>
    <property type="match status" value="1"/>
</dbReference>
<evidence type="ECO:0000313" key="10">
    <source>
        <dbReference type="Proteomes" id="UP001057860"/>
    </source>
</evidence>